<dbReference type="Proteomes" id="UP001363010">
    <property type="component" value="Unassembled WGS sequence"/>
</dbReference>
<accession>A0ABU8W4D0</accession>
<feature type="domain" description="Acyl-CoA dehydrogenase/oxidase C-terminal" evidence="6">
    <location>
        <begin position="239"/>
        <end position="393"/>
    </location>
</feature>
<dbReference type="RefSeq" id="WP_340365935.1">
    <property type="nucleotide sequence ID" value="NZ_JBBKZV010000017.1"/>
</dbReference>
<dbReference type="PANTHER" id="PTHR43292">
    <property type="entry name" value="ACYL-COA DEHYDROGENASE"/>
    <property type="match status" value="1"/>
</dbReference>
<dbReference type="PANTHER" id="PTHR43292:SF3">
    <property type="entry name" value="ACYL-COA DEHYDROGENASE FADE29"/>
    <property type="match status" value="1"/>
</dbReference>
<dbReference type="Pfam" id="PF02770">
    <property type="entry name" value="Acyl-CoA_dh_M"/>
    <property type="match status" value="1"/>
</dbReference>
<comment type="similarity">
    <text evidence="2">Belongs to the acyl-CoA dehydrogenase family.</text>
</comment>
<evidence type="ECO:0000256" key="5">
    <source>
        <dbReference type="ARBA" id="ARBA00023002"/>
    </source>
</evidence>
<dbReference type="Pfam" id="PF00441">
    <property type="entry name" value="Acyl-CoA_dh_1"/>
    <property type="match status" value="1"/>
</dbReference>
<keyword evidence="5" id="KW-0560">Oxidoreductase</keyword>
<evidence type="ECO:0000256" key="2">
    <source>
        <dbReference type="ARBA" id="ARBA00009347"/>
    </source>
</evidence>
<dbReference type="InterPro" id="IPR009100">
    <property type="entry name" value="AcylCoA_DH/oxidase_NM_dom_sf"/>
</dbReference>
<keyword evidence="4" id="KW-0274">FAD</keyword>
<dbReference type="InterPro" id="IPR013786">
    <property type="entry name" value="AcylCoA_DH/ox_N"/>
</dbReference>
<evidence type="ECO:0000259" key="6">
    <source>
        <dbReference type="Pfam" id="PF00441"/>
    </source>
</evidence>
<dbReference type="Gene3D" id="2.40.110.10">
    <property type="entry name" value="Butyryl-CoA Dehydrogenase, subunit A, domain 2"/>
    <property type="match status" value="1"/>
</dbReference>
<dbReference type="InterPro" id="IPR052161">
    <property type="entry name" value="Mycobact_Acyl-CoA_DH"/>
</dbReference>
<dbReference type="InterPro" id="IPR046373">
    <property type="entry name" value="Acyl-CoA_Oxase/DH_mid-dom_sf"/>
</dbReference>
<dbReference type="InterPro" id="IPR036250">
    <property type="entry name" value="AcylCo_DH-like_C"/>
</dbReference>
<dbReference type="InterPro" id="IPR006091">
    <property type="entry name" value="Acyl-CoA_Oxase/DH_mid-dom"/>
</dbReference>
<feature type="domain" description="Acyl-CoA dehydrogenase/oxidase N-terminal" evidence="8">
    <location>
        <begin position="19"/>
        <end position="128"/>
    </location>
</feature>
<proteinExistence type="inferred from homology"/>
<evidence type="ECO:0000313" key="10">
    <source>
        <dbReference type="Proteomes" id="UP001363010"/>
    </source>
</evidence>
<evidence type="ECO:0000313" key="9">
    <source>
        <dbReference type="EMBL" id="MEJ8824912.1"/>
    </source>
</evidence>
<comment type="cofactor">
    <cofactor evidence="1">
        <name>FAD</name>
        <dbReference type="ChEBI" id="CHEBI:57692"/>
    </cofactor>
</comment>
<dbReference type="InterPro" id="IPR037069">
    <property type="entry name" value="AcylCoA_DH/ox_N_sf"/>
</dbReference>
<evidence type="ECO:0000256" key="1">
    <source>
        <dbReference type="ARBA" id="ARBA00001974"/>
    </source>
</evidence>
<dbReference type="SUPFAM" id="SSF47203">
    <property type="entry name" value="Acyl-CoA dehydrogenase C-terminal domain-like"/>
    <property type="match status" value="1"/>
</dbReference>
<evidence type="ECO:0000259" key="7">
    <source>
        <dbReference type="Pfam" id="PF02770"/>
    </source>
</evidence>
<evidence type="ECO:0000256" key="4">
    <source>
        <dbReference type="ARBA" id="ARBA00022827"/>
    </source>
</evidence>
<reference evidence="9 10" key="1">
    <citation type="submission" date="2024-03" db="EMBL/GenBank/DDBJ databases">
        <title>Novel species of the genus Variovorax.</title>
        <authorList>
            <person name="Liu Q."/>
            <person name="Xin Y.-H."/>
        </authorList>
    </citation>
    <scope>NUCLEOTIDE SEQUENCE [LARGE SCALE GENOMIC DNA]</scope>
    <source>
        <strain evidence="9 10">KACC 18501</strain>
    </source>
</reference>
<evidence type="ECO:0000259" key="8">
    <source>
        <dbReference type="Pfam" id="PF02771"/>
    </source>
</evidence>
<protein>
    <submittedName>
        <fullName evidence="9">Acyl-CoA dehydrogenase family protein</fullName>
    </submittedName>
</protein>
<dbReference type="InterPro" id="IPR009075">
    <property type="entry name" value="AcylCo_DH/oxidase_C"/>
</dbReference>
<organism evidence="9 10">
    <name type="scientific">Variovorax humicola</name>
    <dbReference type="NCBI Taxonomy" id="1769758"/>
    <lineage>
        <taxon>Bacteria</taxon>
        <taxon>Pseudomonadati</taxon>
        <taxon>Pseudomonadota</taxon>
        <taxon>Betaproteobacteria</taxon>
        <taxon>Burkholderiales</taxon>
        <taxon>Comamonadaceae</taxon>
        <taxon>Variovorax</taxon>
    </lineage>
</organism>
<name>A0ABU8W4D0_9BURK</name>
<gene>
    <name evidence="9" type="ORF">WKW80_23260</name>
</gene>
<sequence>MHIQKNPAIPDAAAGPAAYRQYARQWLGANLPEHMRADSVNYRAPSLDECRDWEASMYDAGLAGMTWPKAYGGLGLTLREHLVVNKEVGALAMPESVSSIGKELAGPIIQTVGTEEQKHLFLPRILAMQDYWCQGFSEPDAGSDLARLRTKAVPEGDSWRINGQKIWTSGAAKARYCLLLTRTGTVADKHRGLLMFAVPMDTPGIRVVPIKSIDGKESFAEVFFDNVVVPDSARLGAPDEGWNAAIRVLSIERATNRMYRAWRFDCELRQLVAACKSDPQLARLLGDGSYQRRIGDVVGEIDALKGLVERTVSRMMAGDKIGARGSLTKLYWSECHQAFAGLALSVVSHVNPRSSALAQRARQHFTTAYFYSRAETIYAGTTEVQLDIIAQRIMNLPKDLQR</sequence>
<comment type="caution">
    <text evidence="9">The sequence shown here is derived from an EMBL/GenBank/DDBJ whole genome shotgun (WGS) entry which is preliminary data.</text>
</comment>
<keyword evidence="10" id="KW-1185">Reference proteome</keyword>
<dbReference type="Pfam" id="PF02771">
    <property type="entry name" value="Acyl-CoA_dh_N"/>
    <property type="match status" value="1"/>
</dbReference>
<dbReference type="Gene3D" id="1.10.540.10">
    <property type="entry name" value="Acyl-CoA dehydrogenase/oxidase, N-terminal domain"/>
    <property type="match status" value="1"/>
</dbReference>
<feature type="domain" description="Acyl-CoA oxidase/dehydrogenase middle" evidence="7">
    <location>
        <begin position="133"/>
        <end position="227"/>
    </location>
</feature>
<dbReference type="EMBL" id="JBBKZV010000017">
    <property type="protein sequence ID" value="MEJ8824912.1"/>
    <property type="molecule type" value="Genomic_DNA"/>
</dbReference>
<dbReference type="Gene3D" id="1.20.140.10">
    <property type="entry name" value="Butyryl-CoA Dehydrogenase, subunit A, domain 3"/>
    <property type="match status" value="1"/>
</dbReference>
<keyword evidence="3" id="KW-0285">Flavoprotein</keyword>
<evidence type="ECO:0000256" key="3">
    <source>
        <dbReference type="ARBA" id="ARBA00022630"/>
    </source>
</evidence>
<dbReference type="SUPFAM" id="SSF56645">
    <property type="entry name" value="Acyl-CoA dehydrogenase NM domain-like"/>
    <property type="match status" value="1"/>
</dbReference>